<dbReference type="InterPro" id="IPR015655">
    <property type="entry name" value="PP2C"/>
</dbReference>
<dbReference type="Proteomes" id="UP000054549">
    <property type="component" value="Unassembled WGS sequence"/>
</dbReference>
<dbReference type="EMBL" id="KN818228">
    <property type="protein sequence ID" value="KIL68452.1"/>
    <property type="molecule type" value="Genomic_DNA"/>
</dbReference>
<dbReference type="PANTHER" id="PTHR13832">
    <property type="entry name" value="PROTEIN PHOSPHATASE 2C"/>
    <property type="match status" value="1"/>
</dbReference>
<sequence length="404" mass="44981">MYYFAKPDTGVLRYDFALDHRHPLWSSNDIRAVRIGDGPTWTCFAIYQGIYGPDTCAFVHRYLLDDILNDVAQITFKYYPTDDNHEEVGSAIPPEEALKPLSEAVDNIIRDNFVQMQKYIVDNGLEEILSSPSRSAANGLLSRAVSGCTSFLALYDSHSSLLNVVTTGNSRAVLGRRVQSGQAGWKYQAHEIPPPTLKTTSGDCSSDDNSNAFGLAMQRWNPDVQERLDRGYLYKPPVVGDHKFLGSNAIEPCFHSIEIHRGDFLVAGTDALWDAFTSKEVVDLVNVWLDQEHKGQSDASPVVALSGRQKIPQENRQRSGIDKQFQCADVNVATHIIKNAISQDRYSLTPGTQNAPDPQGTKYMKQRNGVGVLVIFFDDRRSPVHENLILVQSNADGSTDDQWS</sequence>
<dbReference type="HOGENOM" id="CLU_021928_1_0_1"/>
<dbReference type="PROSITE" id="PS51746">
    <property type="entry name" value="PPM_2"/>
    <property type="match status" value="1"/>
</dbReference>
<dbReference type="InterPro" id="IPR036457">
    <property type="entry name" value="PPM-type-like_dom_sf"/>
</dbReference>
<organism evidence="2 3">
    <name type="scientific">Amanita muscaria (strain Koide BX008)</name>
    <dbReference type="NCBI Taxonomy" id="946122"/>
    <lineage>
        <taxon>Eukaryota</taxon>
        <taxon>Fungi</taxon>
        <taxon>Dikarya</taxon>
        <taxon>Basidiomycota</taxon>
        <taxon>Agaricomycotina</taxon>
        <taxon>Agaricomycetes</taxon>
        <taxon>Agaricomycetidae</taxon>
        <taxon>Agaricales</taxon>
        <taxon>Pluteineae</taxon>
        <taxon>Amanitaceae</taxon>
        <taxon>Amanita</taxon>
    </lineage>
</organism>
<dbReference type="AlphaFoldDB" id="A0A0C2X2T0"/>
<dbReference type="STRING" id="946122.A0A0C2X2T0"/>
<name>A0A0C2X2T0_AMAMK</name>
<dbReference type="OrthoDB" id="420076at2759"/>
<feature type="domain" description="PPM-type phosphatase" evidence="1">
    <location>
        <begin position="24"/>
        <end position="377"/>
    </location>
</feature>
<dbReference type="InterPro" id="IPR001932">
    <property type="entry name" value="PPM-type_phosphatase-like_dom"/>
</dbReference>
<accession>A0A0C2X2T0</accession>
<protein>
    <recommendedName>
        <fullName evidence="1">PPM-type phosphatase domain-containing protein</fullName>
    </recommendedName>
</protein>
<evidence type="ECO:0000313" key="3">
    <source>
        <dbReference type="Proteomes" id="UP000054549"/>
    </source>
</evidence>
<dbReference type="SUPFAM" id="SSF81606">
    <property type="entry name" value="PP2C-like"/>
    <property type="match status" value="1"/>
</dbReference>
<dbReference type="Gene3D" id="3.60.40.10">
    <property type="entry name" value="PPM-type phosphatase domain"/>
    <property type="match status" value="2"/>
</dbReference>
<gene>
    <name evidence="2" type="ORF">M378DRAFT_196405</name>
</gene>
<evidence type="ECO:0000259" key="1">
    <source>
        <dbReference type="PROSITE" id="PS51746"/>
    </source>
</evidence>
<dbReference type="InParanoid" id="A0A0C2X2T0"/>
<dbReference type="PANTHER" id="PTHR13832:SF827">
    <property type="entry name" value="PROTEIN PHOSPHATASE 1L"/>
    <property type="match status" value="1"/>
</dbReference>
<reference evidence="2 3" key="1">
    <citation type="submission" date="2014-04" db="EMBL/GenBank/DDBJ databases">
        <title>Evolutionary Origins and Diversification of the Mycorrhizal Mutualists.</title>
        <authorList>
            <consortium name="DOE Joint Genome Institute"/>
            <consortium name="Mycorrhizal Genomics Consortium"/>
            <person name="Kohler A."/>
            <person name="Kuo A."/>
            <person name="Nagy L.G."/>
            <person name="Floudas D."/>
            <person name="Copeland A."/>
            <person name="Barry K.W."/>
            <person name="Cichocki N."/>
            <person name="Veneault-Fourrey C."/>
            <person name="LaButti K."/>
            <person name="Lindquist E.A."/>
            <person name="Lipzen A."/>
            <person name="Lundell T."/>
            <person name="Morin E."/>
            <person name="Murat C."/>
            <person name="Riley R."/>
            <person name="Ohm R."/>
            <person name="Sun H."/>
            <person name="Tunlid A."/>
            <person name="Henrissat B."/>
            <person name="Grigoriev I.V."/>
            <person name="Hibbett D.S."/>
            <person name="Martin F."/>
        </authorList>
    </citation>
    <scope>NUCLEOTIDE SEQUENCE [LARGE SCALE GENOMIC DNA]</scope>
    <source>
        <strain evidence="2 3">Koide BX008</strain>
    </source>
</reference>
<dbReference type="GO" id="GO:0004722">
    <property type="term" value="F:protein serine/threonine phosphatase activity"/>
    <property type="evidence" value="ECO:0007669"/>
    <property type="project" value="InterPro"/>
</dbReference>
<proteinExistence type="predicted"/>
<keyword evidence="3" id="KW-1185">Reference proteome</keyword>
<evidence type="ECO:0000313" key="2">
    <source>
        <dbReference type="EMBL" id="KIL68452.1"/>
    </source>
</evidence>